<reference evidence="1" key="2">
    <citation type="journal article" date="2023" name="Food Microbiol.">
        <title>Evaluation of the fermentation potential of lactic acid bacteria isolated from herbs, fruits and vegetables as starter cultures in nut-based milk alternatives.</title>
        <authorList>
            <person name="Huang W."/>
            <person name="Dong A."/>
            <person name="Pham H.T."/>
            <person name="Zhou C."/>
            <person name="Huo Z."/>
            <person name="Watjen A.P."/>
            <person name="Prakash S."/>
            <person name="Bang-Berthelsen C.H."/>
            <person name="Turner M.S."/>
        </authorList>
    </citation>
    <scope>NUCLEOTIDE SEQUENCE</scope>
    <source>
        <strain evidence="1">54</strain>
    </source>
</reference>
<dbReference type="RefSeq" id="WP_139918158.1">
    <property type="nucleotide sequence ID" value="NZ_JAOWLT010000006.1"/>
</dbReference>
<name>A0AAP3Z2M4_9LACT</name>
<evidence type="ECO:0000313" key="1">
    <source>
        <dbReference type="EMBL" id="MDG4977225.1"/>
    </source>
</evidence>
<gene>
    <name evidence="1" type="ORF">OGZ50_10815</name>
</gene>
<proteinExistence type="predicted"/>
<reference evidence="1" key="1">
    <citation type="submission" date="2022-10" db="EMBL/GenBank/DDBJ databases">
        <authorList>
            <person name="Turner M.S."/>
            <person name="Huang W."/>
        </authorList>
    </citation>
    <scope>NUCLEOTIDE SEQUENCE</scope>
    <source>
        <strain evidence="1">54</strain>
    </source>
</reference>
<dbReference type="AlphaFoldDB" id="A0AAP3Z2M4"/>
<comment type="caution">
    <text evidence="1">The sequence shown here is derived from an EMBL/GenBank/DDBJ whole genome shotgun (WGS) entry which is preliminary data.</text>
</comment>
<protein>
    <submittedName>
        <fullName evidence="1">Uncharacterized protein</fullName>
    </submittedName>
</protein>
<dbReference type="EMBL" id="JAOWLV010000006">
    <property type="protein sequence ID" value="MDG4977225.1"/>
    <property type="molecule type" value="Genomic_DNA"/>
</dbReference>
<sequence>MKTGPTDIFELIFQSTTFGGVPISPLEKLKLANEVNYVLTHTAECLTILDKYGKTFFTKYVREKVNNIWE</sequence>
<evidence type="ECO:0000313" key="2">
    <source>
        <dbReference type="Proteomes" id="UP001152598"/>
    </source>
</evidence>
<dbReference type="Proteomes" id="UP001152598">
    <property type="component" value="Unassembled WGS sequence"/>
</dbReference>
<accession>A0AAP3Z2M4</accession>
<organism evidence="1 2">
    <name type="scientific">Lactococcus lactis</name>
    <dbReference type="NCBI Taxonomy" id="1358"/>
    <lineage>
        <taxon>Bacteria</taxon>
        <taxon>Bacillati</taxon>
        <taxon>Bacillota</taxon>
        <taxon>Bacilli</taxon>
        <taxon>Lactobacillales</taxon>
        <taxon>Streptococcaceae</taxon>
        <taxon>Lactococcus</taxon>
    </lineage>
</organism>